<dbReference type="Pfam" id="PF13624">
    <property type="entry name" value="SurA_N_3"/>
    <property type="match status" value="1"/>
</dbReference>
<keyword evidence="10" id="KW-1185">Reference proteome</keyword>
<dbReference type="Gene3D" id="1.10.4030.10">
    <property type="entry name" value="Porin chaperone SurA, peptide-binding domain"/>
    <property type="match status" value="1"/>
</dbReference>
<accession>A0A1M6IJ49</accession>
<dbReference type="InterPro" id="IPR000297">
    <property type="entry name" value="PPIase_PpiC"/>
</dbReference>
<dbReference type="EC" id="5.2.1.8" evidence="2"/>
<keyword evidence="4 6" id="KW-0697">Rotamase</keyword>
<comment type="catalytic activity">
    <reaction evidence="1">
        <text>[protein]-peptidylproline (omega=180) = [protein]-peptidylproline (omega=0)</text>
        <dbReference type="Rhea" id="RHEA:16237"/>
        <dbReference type="Rhea" id="RHEA-COMP:10747"/>
        <dbReference type="Rhea" id="RHEA-COMP:10748"/>
        <dbReference type="ChEBI" id="CHEBI:83833"/>
        <dbReference type="ChEBI" id="CHEBI:83834"/>
        <dbReference type="EC" id="5.2.1.8"/>
    </reaction>
</comment>
<dbReference type="InterPro" id="IPR046357">
    <property type="entry name" value="PPIase_dom_sf"/>
</dbReference>
<feature type="domain" description="PpiC" evidence="8">
    <location>
        <begin position="172"/>
        <end position="261"/>
    </location>
</feature>
<protein>
    <recommendedName>
        <fullName evidence="2">peptidylprolyl isomerase</fullName>
        <ecNumber evidence="2">5.2.1.8</ecNumber>
    </recommendedName>
</protein>
<dbReference type="RefSeq" id="WP_072908712.1">
    <property type="nucleotide sequence ID" value="NZ_FQZT01000007.1"/>
</dbReference>
<evidence type="ECO:0000259" key="8">
    <source>
        <dbReference type="PROSITE" id="PS50198"/>
    </source>
</evidence>
<dbReference type="GO" id="GO:0003755">
    <property type="term" value="F:peptidyl-prolyl cis-trans isomerase activity"/>
    <property type="evidence" value="ECO:0007669"/>
    <property type="project" value="UniProtKB-KW"/>
</dbReference>
<dbReference type="PANTHER" id="PTHR47245">
    <property type="entry name" value="PEPTIDYLPROLYL ISOMERASE"/>
    <property type="match status" value="1"/>
</dbReference>
<dbReference type="InterPro" id="IPR050245">
    <property type="entry name" value="PrsA_foldase"/>
</dbReference>
<evidence type="ECO:0000256" key="2">
    <source>
        <dbReference type="ARBA" id="ARBA00013194"/>
    </source>
</evidence>
<sequence length="318" mass="36823">MPSLLLKSVLSILFLLILTACDQQQPEPQKEAPLLQVGSRSLSLSQFERRLQQVYPKLGEFPYPEQVQLKLELVNRLVEQEMIFAEAERLDIRVSPDELDTAMAELRGTYSAEEYRQILREAGQDEQSWKSGLKLRLITQKLSDILFTKAAQVSEQEAEQYYLANKEEFRRPEELRARQMLFANREDAEEVLKLLKRGGDFAELAKEYSLSPDRENGGNLGYFSKGELPPEFDRALFRLGAGQLSDPVESPYGIHLFLVERRRPAGVRPYAAIKHEIMANLSQQREELAFHQWLEELREKTQISVDWELLKEPDKQDQ</sequence>
<evidence type="ECO:0000256" key="7">
    <source>
        <dbReference type="SAM" id="SignalP"/>
    </source>
</evidence>
<dbReference type="AlphaFoldDB" id="A0A1M6IJ49"/>
<evidence type="ECO:0000313" key="10">
    <source>
        <dbReference type="Proteomes" id="UP000184171"/>
    </source>
</evidence>
<dbReference type="Pfam" id="PF13145">
    <property type="entry name" value="Rotamase_2"/>
    <property type="match status" value="1"/>
</dbReference>
<keyword evidence="3 7" id="KW-0732">Signal</keyword>
<dbReference type="OrthoDB" id="14196at2"/>
<evidence type="ECO:0000256" key="6">
    <source>
        <dbReference type="PROSITE-ProRule" id="PRU00278"/>
    </source>
</evidence>
<evidence type="ECO:0000313" key="9">
    <source>
        <dbReference type="EMBL" id="SHJ34491.1"/>
    </source>
</evidence>
<keyword evidence="5 6" id="KW-0413">Isomerase</keyword>
<evidence type="ECO:0000256" key="1">
    <source>
        <dbReference type="ARBA" id="ARBA00000971"/>
    </source>
</evidence>
<feature type="signal peptide" evidence="7">
    <location>
        <begin position="1"/>
        <end position="22"/>
    </location>
</feature>
<dbReference type="PROSITE" id="PS51257">
    <property type="entry name" value="PROKAR_LIPOPROTEIN"/>
    <property type="match status" value="1"/>
</dbReference>
<evidence type="ECO:0000256" key="4">
    <source>
        <dbReference type="ARBA" id="ARBA00023110"/>
    </source>
</evidence>
<reference evidence="9 10" key="1">
    <citation type="submission" date="2016-11" db="EMBL/GenBank/DDBJ databases">
        <authorList>
            <person name="Jaros S."/>
            <person name="Januszkiewicz K."/>
            <person name="Wedrychowicz H."/>
        </authorList>
    </citation>
    <scope>NUCLEOTIDE SEQUENCE [LARGE SCALE GENOMIC DNA]</scope>
    <source>
        <strain evidence="9 10">DSM 5091</strain>
    </source>
</reference>
<dbReference type="Proteomes" id="UP000184171">
    <property type="component" value="Unassembled WGS sequence"/>
</dbReference>
<dbReference type="PANTHER" id="PTHR47245:SF1">
    <property type="entry name" value="FOLDASE PROTEIN PRSA"/>
    <property type="match status" value="1"/>
</dbReference>
<dbReference type="Gene3D" id="3.10.50.40">
    <property type="match status" value="1"/>
</dbReference>
<dbReference type="STRING" id="1122189.SAMN02745165_02129"/>
<organism evidence="9 10">
    <name type="scientific">Malonomonas rubra DSM 5091</name>
    <dbReference type="NCBI Taxonomy" id="1122189"/>
    <lineage>
        <taxon>Bacteria</taxon>
        <taxon>Pseudomonadati</taxon>
        <taxon>Thermodesulfobacteriota</taxon>
        <taxon>Desulfuromonadia</taxon>
        <taxon>Desulfuromonadales</taxon>
        <taxon>Geopsychrobacteraceae</taxon>
        <taxon>Malonomonas</taxon>
    </lineage>
</organism>
<dbReference type="SUPFAM" id="SSF109998">
    <property type="entry name" value="Triger factor/SurA peptide-binding domain-like"/>
    <property type="match status" value="1"/>
</dbReference>
<proteinExistence type="predicted"/>
<evidence type="ECO:0000256" key="5">
    <source>
        <dbReference type="ARBA" id="ARBA00023235"/>
    </source>
</evidence>
<dbReference type="InterPro" id="IPR027304">
    <property type="entry name" value="Trigger_fact/SurA_dom_sf"/>
</dbReference>
<feature type="chain" id="PRO_5012409686" description="peptidylprolyl isomerase" evidence="7">
    <location>
        <begin position="23"/>
        <end position="318"/>
    </location>
</feature>
<dbReference type="EMBL" id="FQZT01000007">
    <property type="protein sequence ID" value="SHJ34491.1"/>
    <property type="molecule type" value="Genomic_DNA"/>
</dbReference>
<dbReference type="PROSITE" id="PS50198">
    <property type="entry name" value="PPIC_PPIASE_2"/>
    <property type="match status" value="1"/>
</dbReference>
<evidence type="ECO:0000256" key="3">
    <source>
        <dbReference type="ARBA" id="ARBA00022729"/>
    </source>
</evidence>
<name>A0A1M6IJ49_MALRU</name>
<gene>
    <name evidence="9" type="ORF">SAMN02745165_02129</name>
</gene>
<dbReference type="SUPFAM" id="SSF54534">
    <property type="entry name" value="FKBP-like"/>
    <property type="match status" value="1"/>
</dbReference>